<protein>
    <submittedName>
        <fullName evidence="2">Uncharacterized protein</fullName>
    </submittedName>
</protein>
<keyword evidence="1" id="KW-1185">Reference proteome</keyword>
<sequence length="43" mass="4822">MAFLHAWSILIYGHQIYCGQKTLTVKQVKICVPSSIGKLSMRA</sequence>
<dbReference type="WBParaSite" id="GPLIN_001553900">
    <property type="protein sequence ID" value="GPLIN_001553900"/>
    <property type="gene ID" value="GPLIN_001553900"/>
</dbReference>
<proteinExistence type="predicted"/>
<name>A0A183CRN1_GLOPA</name>
<dbReference type="AlphaFoldDB" id="A0A183CRN1"/>
<reference evidence="2" key="3">
    <citation type="submission" date="2016-06" db="UniProtKB">
        <authorList>
            <consortium name="WormBaseParasite"/>
        </authorList>
    </citation>
    <scope>IDENTIFICATION</scope>
</reference>
<evidence type="ECO:0000313" key="1">
    <source>
        <dbReference type="Proteomes" id="UP000050741"/>
    </source>
</evidence>
<organism evidence="1 2">
    <name type="scientific">Globodera pallida</name>
    <name type="common">Potato cyst nematode worm</name>
    <name type="synonym">Heterodera pallida</name>
    <dbReference type="NCBI Taxonomy" id="36090"/>
    <lineage>
        <taxon>Eukaryota</taxon>
        <taxon>Metazoa</taxon>
        <taxon>Ecdysozoa</taxon>
        <taxon>Nematoda</taxon>
        <taxon>Chromadorea</taxon>
        <taxon>Rhabditida</taxon>
        <taxon>Tylenchina</taxon>
        <taxon>Tylenchomorpha</taxon>
        <taxon>Tylenchoidea</taxon>
        <taxon>Heteroderidae</taxon>
        <taxon>Heteroderinae</taxon>
        <taxon>Globodera</taxon>
    </lineage>
</organism>
<dbReference type="Proteomes" id="UP000050741">
    <property type="component" value="Unassembled WGS sequence"/>
</dbReference>
<reference evidence="1" key="2">
    <citation type="submission" date="2014-05" db="EMBL/GenBank/DDBJ databases">
        <title>The genome and life-stage specific transcriptomes of Globodera pallida elucidate key aspects of plant parasitism by a cyst nematode.</title>
        <authorList>
            <person name="Cotton J.A."/>
            <person name="Lilley C.J."/>
            <person name="Jones L.M."/>
            <person name="Kikuchi T."/>
            <person name="Reid A.J."/>
            <person name="Thorpe P."/>
            <person name="Tsai I.J."/>
            <person name="Beasley H."/>
            <person name="Blok V."/>
            <person name="Cock P.J.A."/>
            <person name="Van den Akker S.E."/>
            <person name="Holroyd N."/>
            <person name="Hunt M."/>
            <person name="Mantelin S."/>
            <person name="Naghra H."/>
            <person name="Pain A."/>
            <person name="Palomares-Rius J.E."/>
            <person name="Zarowiecki M."/>
            <person name="Berriman M."/>
            <person name="Jones J.T."/>
            <person name="Urwin P.E."/>
        </authorList>
    </citation>
    <scope>NUCLEOTIDE SEQUENCE [LARGE SCALE GENOMIC DNA]</scope>
    <source>
        <strain evidence="1">Lindley</strain>
    </source>
</reference>
<evidence type="ECO:0000313" key="2">
    <source>
        <dbReference type="WBParaSite" id="GPLIN_001553900"/>
    </source>
</evidence>
<accession>A0A183CRN1</accession>
<reference evidence="1" key="1">
    <citation type="submission" date="2013-12" db="EMBL/GenBank/DDBJ databases">
        <authorList>
            <person name="Aslett M."/>
        </authorList>
    </citation>
    <scope>NUCLEOTIDE SEQUENCE [LARGE SCALE GENOMIC DNA]</scope>
    <source>
        <strain evidence="1">Lindley</strain>
    </source>
</reference>